<dbReference type="SUPFAM" id="SSF52343">
    <property type="entry name" value="Ferredoxin reductase-like, C-terminal NADP-linked domain"/>
    <property type="match status" value="1"/>
</dbReference>
<dbReference type="SUPFAM" id="SSF54292">
    <property type="entry name" value="2Fe-2S ferredoxin-like"/>
    <property type="match status" value="1"/>
</dbReference>
<keyword evidence="5" id="KW-0223">Dioxygenase</keyword>
<dbReference type="CDD" id="cd06187">
    <property type="entry name" value="O2ase_reductase_like"/>
    <property type="match status" value="1"/>
</dbReference>
<evidence type="ECO:0000313" key="6">
    <source>
        <dbReference type="Proteomes" id="UP000199317"/>
    </source>
</evidence>
<dbReference type="EMBL" id="FNJL01000023">
    <property type="protein sequence ID" value="SDP73653.1"/>
    <property type="molecule type" value="Genomic_DNA"/>
</dbReference>
<dbReference type="PROSITE" id="PS00197">
    <property type="entry name" value="2FE2S_FER_1"/>
    <property type="match status" value="1"/>
</dbReference>
<keyword evidence="2" id="KW-0001">2Fe-2S</keyword>
<dbReference type="Pfam" id="PF00175">
    <property type="entry name" value="NAD_binding_1"/>
    <property type="match status" value="1"/>
</dbReference>
<dbReference type="GO" id="GO:0051213">
    <property type="term" value="F:dioxygenase activity"/>
    <property type="evidence" value="ECO:0007669"/>
    <property type="project" value="UniProtKB-KW"/>
</dbReference>
<dbReference type="PANTHER" id="PTHR47354">
    <property type="entry name" value="NADH OXIDOREDUCTASE HCR"/>
    <property type="match status" value="1"/>
</dbReference>
<keyword evidence="6" id="KW-1185">Reference proteome</keyword>
<dbReference type="InterPro" id="IPR006058">
    <property type="entry name" value="2Fe2S_fd_BS"/>
</dbReference>
<dbReference type="Gene3D" id="2.40.30.10">
    <property type="entry name" value="Translation factors"/>
    <property type="match status" value="1"/>
</dbReference>
<proteinExistence type="predicted"/>
<evidence type="ECO:0000259" key="4">
    <source>
        <dbReference type="PROSITE" id="PS51384"/>
    </source>
</evidence>
<dbReference type="GO" id="GO:0051537">
    <property type="term" value="F:2 iron, 2 sulfur cluster binding"/>
    <property type="evidence" value="ECO:0007669"/>
    <property type="project" value="UniProtKB-KW"/>
</dbReference>
<dbReference type="Pfam" id="PF00970">
    <property type="entry name" value="FAD_binding_6"/>
    <property type="match status" value="1"/>
</dbReference>
<name>A0A1H0V5P1_9BURK</name>
<dbReference type="InterPro" id="IPR008333">
    <property type="entry name" value="Cbr1-like_FAD-bd_dom"/>
</dbReference>
<organism evidence="5 6">
    <name type="scientific">Paracidovorax cattleyae</name>
    <dbReference type="NCBI Taxonomy" id="80868"/>
    <lineage>
        <taxon>Bacteria</taxon>
        <taxon>Pseudomonadati</taxon>
        <taxon>Pseudomonadota</taxon>
        <taxon>Betaproteobacteria</taxon>
        <taxon>Burkholderiales</taxon>
        <taxon>Comamonadaceae</taxon>
        <taxon>Paracidovorax</taxon>
    </lineage>
</organism>
<dbReference type="PROSITE" id="PS51384">
    <property type="entry name" value="FAD_FR"/>
    <property type="match status" value="1"/>
</dbReference>
<evidence type="ECO:0000313" key="5">
    <source>
        <dbReference type="EMBL" id="SDP73653.1"/>
    </source>
</evidence>
<reference evidence="6" key="1">
    <citation type="submission" date="2016-10" db="EMBL/GenBank/DDBJ databases">
        <authorList>
            <person name="Varghese N."/>
            <person name="Submissions S."/>
        </authorList>
    </citation>
    <scope>NUCLEOTIDE SEQUENCE [LARGE SCALE GENOMIC DNA]</scope>
    <source>
        <strain evidence="6">DSM 17101</strain>
    </source>
</reference>
<dbReference type="CDD" id="cd00207">
    <property type="entry name" value="fer2"/>
    <property type="match status" value="1"/>
</dbReference>
<dbReference type="InterPro" id="IPR001433">
    <property type="entry name" value="OxRdtase_FAD/NAD-bd"/>
</dbReference>
<accession>A0A1H0V5P1</accession>
<keyword evidence="5" id="KW-0560">Oxidoreductase</keyword>
<protein>
    <submittedName>
        <fullName evidence="5">Ferredoxin-NAD(P)+ reductase (Naphthalene dioxygenase ferredoxin-specific)</fullName>
    </submittedName>
</protein>
<sequence length="331" mass="35326">MELHIEPLGRVLPVEPGANLLELLRAHQIPVSYSCMAGRCGTCRCKVIAGEVLDSGQALRMPPLGGDGEAQYVMACQTVLSESCTIEIPEPDEVVVHTARTLKATVTAVETLTHDIRRLLLKPAKPLDFSPGQYAQLQFGPGLVRPYSMAGLPHGDELEFHVRLVEGGLVSTHVENVLAVGDAVRVSGPLGSAYLRRKYAGPMLCVAGGTGLAPILSIVRGALEAGMPNPIHVYAGARSARDVYGLQWLAALKEQHPQLRVHAVVVAADAAPGQRTGLVTDSIAQDWPSLEGWRAYLCGSPPMVEAVSLLARQRGIAPEHLYADAFYASTP</sequence>
<dbReference type="SUPFAM" id="SSF63380">
    <property type="entry name" value="Riboflavin synthase domain-like"/>
    <property type="match status" value="1"/>
</dbReference>
<dbReference type="InterPro" id="IPR036010">
    <property type="entry name" value="2Fe-2S_ferredoxin-like_sf"/>
</dbReference>
<dbReference type="RefSeq" id="WP_092836818.1">
    <property type="nucleotide sequence ID" value="NZ_FNJL01000023.1"/>
</dbReference>
<dbReference type="PROSITE" id="PS51085">
    <property type="entry name" value="2FE2S_FER_2"/>
    <property type="match status" value="1"/>
</dbReference>
<dbReference type="InterPro" id="IPR017927">
    <property type="entry name" value="FAD-bd_FR_type"/>
</dbReference>
<gene>
    <name evidence="5" type="ORF">SAMN04489708_12380</name>
</gene>
<dbReference type="InterPro" id="IPR001041">
    <property type="entry name" value="2Fe-2S_ferredoxin-type"/>
</dbReference>
<dbReference type="InterPro" id="IPR050415">
    <property type="entry name" value="MRET"/>
</dbReference>
<dbReference type="PANTHER" id="PTHR47354:SF5">
    <property type="entry name" value="PROTEIN RFBI"/>
    <property type="match status" value="1"/>
</dbReference>
<evidence type="ECO:0000259" key="3">
    <source>
        <dbReference type="PROSITE" id="PS51085"/>
    </source>
</evidence>
<keyword evidence="2" id="KW-0479">Metal-binding</keyword>
<keyword evidence="2" id="KW-0408">Iron</keyword>
<keyword evidence="2" id="KW-0411">Iron-sulfur</keyword>
<feature type="domain" description="FAD-binding FR-type" evidence="4">
    <location>
        <begin position="99"/>
        <end position="196"/>
    </location>
</feature>
<dbReference type="InterPro" id="IPR039261">
    <property type="entry name" value="FNR_nucleotide-bd"/>
</dbReference>
<dbReference type="Proteomes" id="UP000199317">
    <property type="component" value="Unassembled WGS sequence"/>
</dbReference>
<dbReference type="OrthoDB" id="9796486at2"/>
<comment type="cofactor">
    <cofactor evidence="1">
        <name>FAD</name>
        <dbReference type="ChEBI" id="CHEBI:57692"/>
    </cofactor>
</comment>
<dbReference type="Pfam" id="PF00111">
    <property type="entry name" value="Fer2"/>
    <property type="match status" value="1"/>
</dbReference>
<dbReference type="Gene3D" id="3.10.20.30">
    <property type="match status" value="1"/>
</dbReference>
<dbReference type="Gene3D" id="3.40.50.80">
    <property type="entry name" value="Nucleotide-binding domain of ferredoxin-NADP reductase (FNR) module"/>
    <property type="match status" value="1"/>
</dbReference>
<dbReference type="InterPro" id="IPR012675">
    <property type="entry name" value="Beta-grasp_dom_sf"/>
</dbReference>
<dbReference type="InterPro" id="IPR017938">
    <property type="entry name" value="Riboflavin_synthase-like_b-brl"/>
</dbReference>
<dbReference type="PRINTS" id="PR00410">
    <property type="entry name" value="PHEHYDRXLASE"/>
</dbReference>
<evidence type="ECO:0000256" key="2">
    <source>
        <dbReference type="ARBA" id="ARBA00022714"/>
    </source>
</evidence>
<dbReference type="AlphaFoldDB" id="A0A1H0V5P1"/>
<evidence type="ECO:0000256" key="1">
    <source>
        <dbReference type="ARBA" id="ARBA00001974"/>
    </source>
</evidence>
<feature type="domain" description="2Fe-2S ferredoxin-type" evidence="3">
    <location>
        <begin position="1"/>
        <end position="92"/>
    </location>
</feature>